<name>A0ABT2S8I9_9FIRM</name>
<dbReference type="PANTHER" id="PTHR10000:SF8">
    <property type="entry name" value="HAD SUPERFAMILY HYDROLASE-LIKE, TYPE 3"/>
    <property type="match status" value="1"/>
</dbReference>
<protein>
    <submittedName>
        <fullName evidence="1">Cof-type HAD-IIB family hydrolase</fullName>
    </submittedName>
</protein>
<organism evidence="1 2">
    <name type="scientific">Dorea ammoniilytica</name>
    <dbReference type="NCBI Taxonomy" id="2981788"/>
    <lineage>
        <taxon>Bacteria</taxon>
        <taxon>Bacillati</taxon>
        <taxon>Bacillota</taxon>
        <taxon>Clostridia</taxon>
        <taxon>Lachnospirales</taxon>
        <taxon>Lachnospiraceae</taxon>
        <taxon>Dorea</taxon>
    </lineage>
</organism>
<dbReference type="NCBIfam" id="TIGR01484">
    <property type="entry name" value="HAD-SF-IIB"/>
    <property type="match status" value="1"/>
</dbReference>
<comment type="caution">
    <text evidence="1">The sequence shown here is derived from an EMBL/GenBank/DDBJ whole genome shotgun (WGS) entry which is preliminary data.</text>
</comment>
<dbReference type="EMBL" id="JAOQJV010000020">
    <property type="protein sequence ID" value="MCU6700905.1"/>
    <property type="molecule type" value="Genomic_DNA"/>
</dbReference>
<dbReference type="SUPFAM" id="SSF56784">
    <property type="entry name" value="HAD-like"/>
    <property type="match status" value="1"/>
</dbReference>
<dbReference type="InterPro" id="IPR023214">
    <property type="entry name" value="HAD_sf"/>
</dbReference>
<dbReference type="InterPro" id="IPR006379">
    <property type="entry name" value="HAD-SF_hydro_IIB"/>
</dbReference>
<gene>
    <name evidence="1" type="ORF">OCV65_11765</name>
</gene>
<dbReference type="Gene3D" id="3.30.1240.10">
    <property type="match status" value="1"/>
</dbReference>
<dbReference type="InterPro" id="IPR036412">
    <property type="entry name" value="HAD-like_sf"/>
</dbReference>
<proteinExistence type="predicted"/>
<dbReference type="Gene3D" id="3.40.50.1000">
    <property type="entry name" value="HAD superfamily/HAD-like"/>
    <property type="match status" value="1"/>
</dbReference>
<dbReference type="GO" id="GO:0016787">
    <property type="term" value="F:hydrolase activity"/>
    <property type="evidence" value="ECO:0007669"/>
    <property type="project" value="UniProtKB-KW"/>
</dbReference>
<sequence>MVKLIVTDVDDTLVPEAGSVINPEYYDIIRECRKRGIIFGVASGRQKPCVRKLFEPVLDEIFILADNGTDIWSSQYQTSMKLPYDLYTELIDDIHELEGYSIMACKPDIAYFEYGHEKYFEHMKTYPYVGEYTDDMRGIKDICKISVWREEGIDPAVERRMQEKWSDVMEVCMAGECFLDFMAKGCNKGKALSIMQGHYGIGREDTVAFGNADNDIPMLQNAAHSYAVAAASTRLKETASQVIGEMKDDAVLKKLREILNIAG</sequence>
<keyword evidence="2" id="KW-1185">Reference proteome</keyword>
<reference evidence="1 2" key="1">
    <citation type="journal article" date="2021" name="ISME Commun">
        <title>Automated analysis of genomic sequences facilitates high-throughput and comprehensive description of bacteria.</title>
        <authorList>
            <person name="Hitch T.C.A."/>
        </authorList>
    </citation>
    <scope>NUCLEOTIDE SEQUENCE [LARGE SCALE GENOMIC DNA]</scope>
    <source>
        <strain evidence="1 2">Sanger_02</strain>
    </source>
</reference>
<keyword evidence="1" id="KW-0378">Hydrolase</keyword>
<dbReference type="NCBIfam" id="TIGR00099">
    <property type="entry name" value="Cof-subfamily"/>
    <property type="match status" value="1"/>
</dbReference>
<dbReference type="Pfam" id="PF08282">
    <property type="entry name" value="Hydrolase_3"/>
    <property type="match status" value="1"/>
</dbReference>
<dbReference type="SFLD" id="SFLDS00003">
    <property type="entry name" value="Haloacid_Dehalogenase"/>
    <property type="match status" value="1"/>
</dbReference>
<evidence type="ECO:0000313" key="2">
    <source>
        <dbReference type="Proteomes" id="UP001207605"/>
    </source>
</evidence>
<dbReference type="InterPro" id="IPR000150">
    <property type="entry name" value="Cof"/>
</dbReference>
<dbReference type="Proteomes" id="UP001207605">
    <property type="component" value="Unassembled WGS sequence"/>
</dbReference>
<dbReference type="SFLD" id="SFLDG01140">
    <property type="entry name" value="C2.B:_Phosphomannomutase_and_P"/>
    <property type="match status" value="1"/>
</dbReference>
<dbReference type="PANTHER" id="PTHR10000">
    <property type="entry name" value="PHOSPHOSERINE PHOSPHATASE"/>
    <property type="match status" value="1"/>
</dbReference>
<accession>A0ABT2S8I9</accession>
<dbReference type="RefSeq" id="WP_262582214.1">
    <property type="nucleotide sequence ID" value="NZ_JAOQJV010000020.1"/>
</dbReference>
<evidence type="ECO:0000313" key="1">
    <source>
        <dbReference type="EMBL" id="MCU6700905.1"/>
    </source>
</evidence>